<feature type="domain" description="ABC transporter" evidence="5">
    <location>
        <begin position="4"/>
        <end position="231"/>
    </location>
</feature>
<dbReference type="EMBL" id="CP019699">
    <property type="protein sequence ID" value="AQS54653.1"/>
    <property type="molecule type" value="Genomic_DNA"/>
</dbReference>
<evidence type="ECO:0000313" key="7">
    <source>
        <dbReference type="Proteomes" id="UP000188603"/>
    </source>
</evidence>
<evidence type="ECO:0000259" key="5">
    <source>
        <dbReference type="PROSITE" id="PS50893"/>
    </source>
</evidence>
<dbReference type="GO" id="GO:0016887">
    <property type="term" value="F:ATP hydrolysis activity"/>
    <property type="evidence" value="ECO:0007669"/>
    <property type="project" value="InterPro"/>
</dbReference>
<protein>
    <submittedName>
        <fullName evidence="6">ABC transporter ATP-binding protein</fullName>
    </submittedName>
</protein>
<dbReference type="InterPro" id="IPR027417">
    <property type="entry name" value="P-loop_NTPase"/>
</dbReference>
<evidence type="ECO:0000256" key="1">
    <source>
        <dbReference type="ARBA" id="ARBA00005417"/>
    </source>
</evidence>
<reference evidence="6 7" key="1">
    <citation type="journal article" date="2015" name="Int. J. Syst. Evol. Microbiol.">
        <title>Novibacillus thermophilus gen. nov., sp. nov., a Gram-staining-negative and moderately thermophilic member of the family Thermoactinomycetaceae.</title>
        <authorList>
            <person name="Yang G."/>
            <person name="Chen J."/>
            <person name="Zhou S."/>
        </authorList>
    </citation>
    <scope>NUCLEOTIDE SEQUENCE [LARGE SCALE GENOMIC DNA]</scope>
    <source>
        <strain evidence="6 7">SG-1</strain>
    </source>
</reference>
<keyword evidence="4 6" id="KW-0067">ATP-binding</keyword>
<dbReference type="AlphaFoldDB" id="A0A1U9K3P1"/>
<evidence type="ECO:0000256" key="4">
    <source>
        <dbReference type="ARBA" id="ARBA00022840"/>
    </source>
</evidence>
<dbReference type="PANTHER" id="PTHR43335:SF4">
    <property type="entry name" value="ABC TRANSPORTER, ATP-BINDING PROTEIN"/>
    <property type="match status" value="1"/>
</dbReference>
<dbReference type="CDD" id="cd03268">
    <property type="entry name" value="ABC_BcrA_bacitracin_resist"/>
    <property type="match status" value="1"/>
</dbReference>
<sequence length="304" mass="33722">MITISVQHVSKAFGKRRIVHDLSFEVKEGEVFGFLGPNGAGKTTTIRMMTGLVKPTSGRIRICGYDVQRDFRQAMRHMGSIVENPALYTYMSGRENLQLFARMLGVGAERIDEVVRQVGLKERADDKVKTYSLGMRQRLGIAQALLGHPKVLILDEPTNGLDPSGMRELRAFIRRLADRQGVTVFVSSHILSEIEAMCDRVAIVSAGRLVHVASVQKRNTDEHCPTVWHLQPVEKAISVMQSHSDVNTVKRESDDTVKAGIPADKIAEVNRALLKAGVAVSGIEREKSSLEDWFMTLTGDDQVD</sequence>
<gene>
    <name evidence="6" type="ORF">B0W44_01490</name>
</gene>
<evidence type="ECO:0000256" key="3">
    <source>
        <dbReference type="ARBA" id="ARBA00022741"/>
    </source>
</evidence>
<dbReference type="Gene3D" id="3.40.50.300">
    <property type="entry name" value="P-loop containing nucleotide triphosphate hydrolases"/>
    <property type="match status" value="1"/>
</dbReference>
<dbReference type="PROSITE" id="PS00211">
    <property type="entry name" value="ABC_TRANSPORTER_1"/>
    <property type="match status" value="1"/>
</dbReference>
<dbReference type="SMART" id="SM00382">
    <property type="entry name" value="AAA"/>
    <property type="match status" value="1"/>
</dbReference>
<dbReference type="KEGG" id="ntr:B0W44_01490"/>
<dbReference type="Proteomes" id="UP000188603">
    <property type="component" value="Chromosome"/>
</dbReference>
<dbReference type="PANTHER" id="PTHR43335">
    <property type="entry name" value="ABC TRANSPORTER, ATP-BINDING PROTEIN"/>
    <property type="match status" value="1"/>
</dbReference>
<organism evidence="6 7">
    <name type="scientific">Novibacillus thermophilus</name>
    <dbReference type="NCBI Taxonomy" id="1471761"/>
    <lineage>
        <taxon>Bacteria</taxon>
        <taxon>Bacillati</taxon>
        <taxon>Bacillota</taxon>
        <taxon>Bacilli</taxon>
        <taxon>Bacillales</taxon>
        <taxon>Thermoactinomycetaceae</taxon>
        <taxon>Novibacillus</taxon>
    </lineage>
</organism>
<evidence type="ECO:0000313" key="6">
    <source>
        <dbReference type="EMBL" id="AQS54653.1"/>
    </source>
</evidence>
<dbReference type="STRING" id="1471761.B0W44_01490"/>
<keyword evidence="2" id="KW-0813">Transport</keyword>
<comment type="similarity">
    <text evidence="1">Belongs to the ABC transporter superfamily.</text>
</comment>
<keyword evidence="7" id="KW-1185">Reference proteome</keyword>
<dbReference type="InterPro" id="IPR017871">
    <property type="entry name" value="ABC_transporter-like_CS"/>
</dbReference>
<evidence type="ECO:0000256" key="2">
    <source>
        <dbReference type="ARBA" id="ARBA00022448"/>
    </source>
</evidence>
<accession>A0A1U9K3P1</accession>
<name>A0A1U9K3P1_9BACL</name>
<dbReference type="RefSeq" id="WP_077718472.1">
    <property type="nucleotide sequence ID" value="NZ_CP019699.1"/>
</dbReference>
<proteinExistence type="inferred from homology"/>
<dbReference type="GO" id="GO:0005524">
    <property type="term" value="F:ATP binding"/>
    <property type="evidence" value="ECO:0007669"/>
    <property type="project" value="UniProtKB-KW"/>
</dbReference>
<dbReference type="Pfam" id="PF00005">
    <property type="entry name" value="ABC_tran"/>
    <property type="match status" value="1"/>
</dbReference>
<dbReference type="InterPro" id="IPR003439">
    <property type="entry name" value="ABC_transporter-like_ATP-bd"/>
</dbReference>
<dbReference type="PROSITE" id="PS50893">
    <property type="entry name" value="ABC_TRANSPORTER_2"/>
    <property type="match status" value="1"/>
</dbReference>
<dbReference type="OrthoDB" id="9804819at2"/>
<dbReference type="SUPFAM" id="SSF52540">
    <property type="entry name" value="P-loop containing nucleoside triphosphate hydrolases"/>
    <property type="match status" value="1"/>
</dbReference>
<dbReference type="InterPro" id="IPR003593">
    <property type="entry name" value="AAA+_ATPase"/>
</dbReference>
<keyword evidence="3" id="KW-0547">Nucleotide-binding</keyword>